<gene>
    <name evidence="2" type="ORF">X975_10176</name>
</gene>
<organism evidence="2 3">
    <name type="scientific">Stegodyphus mimosarum</name>
    <name type="common">African social velvet spider</name>
    <dbReference type="NCBI Taxonomy" id="407821"/>
    <lineage>
        <taxon>Eukaryota</taxon>
        <taxon>Metazoa</taxon>
        <taxon>Ecdysozoa</taxon>
        <taxon>Arthropoda</taxon>
        <taxon>Chelicerata</taxon>
        <taxon>Arachnida</taxon>
        <taxon>Araneae</taxon>
        <taxon>Araneomorphae</taxon>
        <taxon>Entelegynae</taxon>
        <taxon>Eresoidea</taxon>
        <taxon>Eresidae</taxon>
        <taxon>Stegodyphus</taxon>
    </lineage>
</organism>
<keyword evidence="1" id="KW-0472">Membrane</keyword>
<feature type="non-terminal residue" evidence="2">
    <location>
        <position position="45"/>
    </location>
</feature>
<keyword evidence="1" id="KW-0812">Transmembrane</keyword>
<protein>
    <submittedName>
        <fullName evidence="2">Uncharacterized protein</fullName>
    </submittedName>
</protein>
<sequence>MACIGSMDQNFFSELFLDQLEISILKFLYVSSFYVLFYVRHNMLE</sequence>
<evidence type="ECO:0000256" key="1">
    <source>
        <dbReference type="SAM" id="Phobius"/>
    </source>
</evidence>
<proteinExistence type="predicted"/>
<feature type="transmembrane region" description="Helical" evidence="1">
    <location>
        <begin position="20"/>
        <end position="39"/>
    </location>
</feature>
<dbReference type="AlphaFoldDB" id="A0A087U3K9"/>
<evidence type="ECO:0000313" key="2">
    <source>
        <dbReference type="EMBL" id="KFM71948.1"/>
    </source>
</evidence>
<keyword evidence="1" id="KW-1133">Transmembrane helix</keyword>
<keyword evidence="3" id="KW-1185">Reference proteome</keyword>
<reference evidence="2 3" key="1">
    <citation type="submission" date="2013-11" db="EMBL/GenBank/DDBJ databases">
        <title>Genome sequencing of Stegodyphus mimosarum.</title>
        <authorList>
            <person name="Bechsgaard J."/>
        </authorList>
    </citation>
    <scope>NUCLEOTIDE SEQUENCE [LARGE SCALE GENOMIC DNA]</scope>
</reference>
<dbReference type="EMBL" id="KK118005">
    <property type="protein sequence ID" value="KFM71948.1"/>
    <property type="molecule type" value="Genomic_DNA"/>
</dbReference>
<name>A0A087U3K9_STEMI</name>
<evidence type="ECO:0000313" key="3">
    <source>
        <dbReference type="Proteomes" id="UP000054359"/>
    </source>
</evidence>
<dbReference type="Proteomes" id="UP000054359">
    <property type="component" value="Unassembled WGS sequence"/>
</dbReference>
<accession>A0A087U3K9</accession>